<feature type="region of interest" description="Disordered" evidence="1">
    <location>
        <begin position="18"/>
        <end position="57"/>
    </location>
</feature>
<reference evidence="2 3" key="1">
    <citation type="submission" date="2016-02" db="EMBL/GenBank/DDBJ databases">
        <title>Genome analysis of coral dinoflagellate symbionts highlights evolutionary adaptations to a symbiotic lifestyle.</title>
        <authorList>
            <person name="Aranda M."/>
            <person name="Li Y."/>
            <person name="Liew Y.J."/>
            <person name="Baumgarten S."/>
            <person name="Simakov O."/>
            <person name="Wilson M."/>
            <person name="Piel J."/>
            <person name="Ashoor H."/>
            <person name="Bougouffa S."/>
            <person name="Bajic V.B."/>
            <person name="Ryu T."/>
            <person name="Ravasi T."/>
            <person name="Bayer T."/>
            <person name="Micklem G."/>
            <person name="Kim H."/>
            <person name="Bhak J."/>
            <person name="Lajeunesse T.C."/>
            <person name="Voolstra C.R."/>
        </authorList>
    </citation>
    <scope>NUCLEOTIDE SEQUENCE [LARGE SCALE GENOMIC DNA]</scope>
    <source>
        <strain evidence="2 3">CCMP2467</strain>
    </source>
</reference>
<dbReference type="Proteomes" id="UP000186817">
    <property type="component" value="Unassembled WGS sequence"/>
</dbReference>
<organism evidence="2 3">
    <name type="scientific">Symbiodinium microadriaticum</name>
    <name type="common">Dinoflagellate</name>
    <name type="synonym">Zooxanthella microadriatica</name>
    <dbReference type="NCBI Taxonomy" id="2951"/>
    <lineage>
        <taxon>Eukaryota</taxon>
        <taxon>Sar</taxon>
        <taxon>Alveolata</taxon>
        <taxon>Dinophyceae</taxon>
        <taxon>Suessiales</taxon>
        <taxon>Symbiodiniaceae</taxon>
        <taxon>Symbiodinium</taxon>
    </lineage>
</organism>
<feature type="region of interest" description="Disordered" evidence="1">
    <location>
        <begin position="903"/>
        <end position="922"/>
    </location>
</feature>
<comment type="caution">
    <text evidence="2">The sequence shown here is derived from an EMBL/GenBank/DDBJ whole genome shotgun (WGS) entry which is preliminary data.</text>
</comment>
<sequence length="1120" mass="124340">MPLQDRPRLKIILDGGCAVPVKPKGPDAEAHKPLTPAKRDASGNPKKKKKSEMMASQVANTAENARAIFKLRAKTWKMSAGSHKNPCSDERVIWLSERTSPQWGVGCALCSAFMVRAKMWAAQSSRCSRRVFTKWAKFSITSARSMQSSAIRKHAESSLHQAAFRMHFMPGHLETIPVNKDADLALLRGSVPQPSDWLQALAAAKHSLSSRTAMSLSLTDQFVHSTRANISAVTDRAIAQMQTLLQESIRDRKRKLLADASSIALTVDDKSPFTFRVVRFKAANLAGEVASGIMCLIKPSKMLEDDPELWDADKSQLAADSIAAGIRELCTRFGQRSHDDSLFQRICNAVKSFSADGAAYAQKVGRLIKKFCVNVVVVWRDAAHCIRLAAQNPLDNMPAYSEAWQALFGAKGPLPMLQHSTEWRAKLATLSKKLLQDGLLGGVLKTPLRHFGWAQQRWESSAVPHRRFCFLVLPIALLLAMVAADSRSEACVRSRCHETLRALRPGLLVTIGLCADYMAEIMSFLRHFEKDIDVALLPRLIAQFNSRLQKLFLDCGILEDIDDSDDIDEGVALAVRNGMSSPPVQVGSKVYHVWPKGSASADTEIKDAVQTIQVAVTLFQERIDAELPESDLRMSLDIFDLAEHWLDIRSRSSSQKNSVVRKTIMWFRLMKFNGQDCACGVQEFEDAASSSNRHDLVDNRQIWAEVCACDGWRRLKVLVAFYLSIDAGTCELERNLGRLKHLSDTHSSESVLDLQRSLEIILDGPAGEDLFVRKVPSNETSIDLSGKLLPMLSQSQPMLLLNDASRELCASWVAYFGRRFHVYKTRSDKGILRGHQAGSEAHLISAQQKLRDAIVAGKTTDKQLLSKPRSTFATTLSSSSLENHRLYNEDVANYRKRTADIKAKNKESSAAARNGLDPFPAGPQRPGKIFQRSTLQCSLGAGKLVAVDICEVAVAPLHRTKVLRPRATWSGRTLLDSVKNCAVAVVDHLSDVNYTQCSMKLKVVLAVVALGRGFMARERWETSETERALKSRCVFCQASLTAKSLTIVMRKTFEEKHASLARFIRLLVDLPGGKWKIISETDEMPRTAFRLDNVADVSRLVLEVQVMDDSSINAGFLQAR</sequence>
<proteinExistence type="predicted"/>
<feature type="compositionally biased region" description="Basic and acidic residues" evidence="1">
    <location>
        <begin position="24"/>
        <end position="41"/>
    </location>
</feature>
<dbReference type="OrthoDB" id="431632at2759"/>
<dbReference type="EMBL" id="LSRX01000492">
    <property type="protein sequence ID" value="OLP95744.1"/>
    <property type="molecule type" value="Genomic_DNA"/>
</dbReference>
<dbReference type="AlphaFoldDB" id="A0A1Q9DKP0"/>
<evidence type="ECO:0000313" key="2">
    <source>
        <dbReference type="EMBL" id="OLP95744.1"/>
    </source>
</evidence>
<protein>
    <submittedName>
        <fullName evidence="2">Uncharacterized protein</fullName>
    </submittedName>
</protein>
<gene>
    <name evidence="2" type="ORF">AK812_SmicGene22099</name>
</gene>
<accession>A0A1Q9DKP0</accession>
<name>A0A1Q9DKP0_SYMMI</name>
<evidence type="ECO:0000256" key="1">
    <source>
        <dbReference type="SAM" id="MobiDB-lite"/>
    </source>
</evidence>
<keyword evidence="3" id="KW-1185">Reference proteome</keyword>
<evidence type="ECO:0000313" key="3">
    <source>
        <dbReference type="Proteomes" id="UP000186817"/>
    </source>
</evidence>
<dbReference type="OMA" id="WETSETE"/>